<accession>A0ABU6WVZ4</accession>
<keyword evidence="3" id="KW-1185">Reference proteome</keyword>
<evidence type="ECO:0000313" key="3">
    <source>
        <dbReference type="Proteomes" id="UP001341840"/>
    </source>
</evidence>
<organism evidence="2 3">
    <name type="scientific">Stylosanthes scabra</name>
    <dbReference type="NCBI Taxonomy" id="79078"/>
    <lineage>
        <taxon>Eukaryota</taxon>
        <taxon>Viridiplantae</taxon>
        <taxon>Streptophyta</taxon>
        <taxon>Embryophyta</taxon>
        <taxon>Tracheophyta</taxon>
        <taxon>Spermatophyta</taxon>
        <taxon>Magnoliopsida</taxon>
        <taxon>eudicotyledons</taxon>
        <taxon>Gunneridae</taxon>
        <taxon>Pentapetalae</taxon>
        <taxon>rosids</taxon>
        <taxon>fabids</taxon>
        <taxon>Fabales</taxon>
        <taxon>Fabaceae</taxon>
        <taxon>Papilionoideae</taxon>
        <taxon>50 kb inversion clade</taxon>
        <taxon>dalbergioids sensu lato</taxon>
        <taxon>Dalbergieae</taxon>
        <taxon>Pterocarpus clade</taxon>
        <taxon>Stylosanthes</taxon>
    </lineage>
</organism>
<proteinExistence type="predicted"/>
<dbReference type="EMBL" id="JASCZI010184257">
    <property type="protein sequence ID" value="MED6190027.1"/>
    <property type="molecule type" value="Genomic_DNA"/>
</dbReference>
<dbReference type="Proteomes" id="UP001341840">
    <property type="component" value="Unassembled WGS sequence"/>
</dbReference>
<feature type="region of interest" description="Disordered" evidence="1">
    <location>
        <begin position="88"/>
        <end position="108"/>
    </location>
</feature>
<gene>
    <name evidence="2" type="ORF">PIB30_101715</name>
</gene>
<name>A0ABU6WVZ4_9FABA</name>
<evidence type="ECO:0000313" key="2">
    <source>
        <dbReference type="EMBL" id="MED6190027.1"/>
    </source>
</evidence>
<reference evidence="2 3" key="1">
    <citation type="journal article" date="2023" name="Plants (Basel)">
        <title>Bridging the Gap: Combining Genomics and Transcriptomics Approaches to Understand Stylosanthes scabra, an Orphan Legume from the Brazilian Caatinga.</title>
        <authorList>
            <person name="Ferreira-Neto J.R.C."/>
            <person name="da Silva M.D."/>
            <person name="Binneck E."/>
            <person name="de Melo N.F."/>
            <person name="da Silva R.H."/>
            <person name="de Melo A.L.T.M."/>
            <person name="Pandolfi V."/>
            <person name="Bustamante F.O."/>
            <person name="Brasileiro-Vidal A.C."/>
            <person name="Benko-Iseppon A.M."/>
        </authorList>
    </citation>
    <scope>NUCLEOTIDE SEQUENCE [LARGE SCALE GENOMIC DNA]</scope>
    <source>
        <tissue evidence="2">Leaves</tissue>
    </source>
</reference>
<sequence>MPSSNNSKVIVERAVLVHSILDGLHVKAEKLIIDNILAAAENKDDRGRLPFPSIIYRLLYANGIPRILEDELAPVERPITQEIQQQAPNYQQAPPPPPQAQHEQVQQGQPLPERFNWEELNQQFQGMKVNQAQFYQNIQELQNQFFQDFRNQQTQYKQEFQDLRVQLYRPFAH</sequence>
<comment type="caution">
    <text evidence="2">The sequence shown here is derived from an EMBL/GenBank/DDBJ whole genome shotgun (WGS) entry which is preliminary data.</text>
</comment>
<protein>
    <submittedName>
        <fullName evidence="2">Uncharacterized protein</fullName>
    </submittedName>
</protein>
<evidence type="ECO:0000256" key="1">
    <source>
        <dbReference type="SAM" id="MobiDB-lite"/>
    </source>
</evidence>